<protein>
    <submittedName>
        <fullName evidence="2">Uncharacterized protein</fullName>
    </submittedName>
</protein>
<sequence>MLLPRFQLSPLAATPRHRRVSPTPQLRFESRRAAAVRTTARQRHRLAAPPSFEAPASAASSAQALRLQWRRLQKQQHRQQSKKLETKYQHTSHGNRRWCNSRLPALLRKVIRISSARCYVTAVSKERPIARAPLENNCAMDCSSSLPLRGDGRPPRKRRMTAKMSGGEVRMPSLVPLHEVRLDNHLSRSKAHQLEFAAAEADSVPREPVPRILLNVRNLAEGQAINAAVQAAAASAQPAAAAAASSSSAAPSPAPPPAAAPSKIASARDAAVQRGRAVMLDVLPVGECNHVMPCPRVRLMQEHVIAPGIINDQDVLIDNIKRADPASVSAAEHPVAARLIVQAITHFLPSDQRRPLAVTTIPAHDPHHQPFGALVEAVISGLPELQERVRFVQLLQRKHVVAQRSALPAADRAQRTDLDAADAAALEAVPGLLDMDAADVLVLDDVRGSGRTLDTGCRLVQEAYRTSLPRGAALFAPAAVWNELRAVDGAPGAYLHPDTELGRCIGHMRQWLPGSPNLEANWGSEVEQMALLEQAPSEHREVCRCALFLEYMLSHVDRKDWGKGLRRLSSVPQAVLGVLAVHGELYHWLLEERIFDLASDSVKFDKLITFPGATSYADVPRRHTPPAGLRVQHIKTAAGDPRMRRHAVRSPAGRIHAPRTRHHDFNLARVPKPGTLQRGDGTVCCGSNSEGRETPARDGDIAQNHRLPVYGYCAPPRLRPQGHGAAGAHADVRLLSNHQRTKRAAVNTLTPSAAGAARTEATWAQGADVPAKNLQAVRDIVRRVAADLALVPAPNEQDVYLLQTANKKRATATAYNAIFTIARDELGTGAFESHLASKRAKTRILDDGTSATYKEHEAALAGLEGDRARRAAAKKSDDVLFANRAGRCAGLTTDGVQLELDALCEELDKERVRSGCDSVEYHALLEQAIGKAGVLMEVEMQRKQDQEGGEHLDLLLQVACSHYSGITSSAQGALQLTPAGFHAHLLLLLNEQTAETRPNSPVALHSGSSAITKAAGGFDAHVTQLAGGAGVPSWLKAWRVDDSQLATKNKEARKQLQQATSLYNLGPRGMQVSTPAACHVCLVPSYNTKRPMRCHSSAQSADGHGTGISWAWQTMSAFDVVLVAPLQIAYKAATGKTGTGKDKPVLAAALYALSPEIASASPGPQSSNIVVGALHLVAANVADA</sequence>
<feature type="region of interest" description="Disordered" evidence="1">
    <location>
        <begin position="246"/>
        <end position="267"/>
    </location>
</feature>
<dbReference type="EMBL" id="JAFCMP010000552">
    <property type="protein sequence ID" value="KAG5175266.1"/>
    <property type="molecule type" value="Genomic_DNA"/>
</dbReference>
<keyword evidence="3" id="KW-1185">Reference proteome</keyword>
<comment type="caution">
    <text evidence="2">The sequence shown here is derived from an EMBL/GenBank/DDBJ whole genome shotgun (WGS) entry which is preliminary data.</text>
</comment>
<dbReference type="Proteomes" id="UP000664859">
    <property type="component" value="Unassembled WGS sequence"/>
</dbReference>
<evidence type="ECO:0000256" key="1">
    <source>
        <dbReference type="SAM" id="MobiDB-lite"/>
    </source>
</evidence>
<accession>A0A835YIP2</accession>
<name>A0A835YIP2_9STRA</name>
<evidence type="ECO:0000313" key="3">
    <source>
        <dbReference type="Proteomes" id="UP000664859"/>
    </source>
</evidence>
<feature type="region of interest" description="Disordered" evidence="1">
    <location>
        <begin position="73"/>
        <end position="96"/>
    </location>
</feature>
<dbReference type="AlphaFoldDB" id="A0A835YIP2"/>
<evidence type="ECO:0000313" key="2">
    <source>
        <dbReference type="EMBL" id="KAG5175266.1"/>
    </source>
</evidence>
<gene>
    <name evidence="2" type="ORF">JKP88DRAFT_265908</name>
</gene>
<reference evidence="2" key="1">
    <citation type="submission" date="2021-02" db="EMBL/GenBank/DDBJ databases">
        <title>First Annotated Genome of the Yellow-green Alga Tribonema minus.</title>
        <authorList>
            <person name="Mahan K.M."/>
        </authorList>
    </citation>
    <scope>NUCLEOTIDE SEQUENCE</scope>
    <source>
        <strain evidence="2">UTEX B ZZ1240</strain>
    </source>
</reference>
<proteinExistence type="predicted"/>
<organism evidence="2 3">
    <name type="scientific">Tribonema minus</name>
    <dbReference type="NCBI Taxonomy" id="303371"/>
    <lineage>
        <taxon>Eukaryota</taxon>
        <taxon>Sar</taxon>
        <taxon>Stramenopiles</taxon>
        <taxon>Ochrophyta</taxon>
        <taxon>PX clade</taxon>
        <taxon>Xanthophyceae</taxon>
        <taxon>Tribonematales</taxon>
        <taxon>Tribonemataceae</taxon>
        <taxon>Tribonema</taxon>
    </lineage>
</organism>
<feature type="region of interest" description="Disordered" evidence="1">
    <location>
        <begin position="1"/>
        <end position="32"/>
    </location>
</feature>